<dbReference type="InterPro" id="IPR018313">
    <property type="entry name" value="SBP_3_CS"/>
</dbReference>
<dbReference type="PROSITE" id="PS01039">
    <property type="entry name" value="SBP_BACTERIAL_3"/>
    <property type="match status" value="1"/>
</dbReference>
<dbReference type="SUPFAM" id="SSF53850">
    <property type="entry name" value="Periplasmic binding protein-like II"/>
    <property type="match status" value="1"/>
</dbReference>
<keyword evidence="8" id="KW-1185">Reference proteome</keyword>
<dbReference type="Gene3D" id="3.40.190.10">
    <property type="entry name" value="Periplasmic binding protein-like II"/>
    <property type="match status" value="2"/>
</dbReference>
<dbReference type="InterPro" id="IPR001638">
    <property type="entry name" value="Solute-binding_3/MltF_N"/>
</dbReference>
<comment type="subcellular location">
    <subcellularLocation>
        <location evidence="1">Cell envelope</location>
    </subcellularLocation>
</comment>
<accession>A0ABT7FIY7</accession>
<dbReference type="Pfam" id="PF00497">
    <property type="entry name" value="SBP_bac_3"/>
    <property type="match status" value="1"/>
</dbReference>
<evidence type="ECO:0000259" key="6">
    <source>
        <dbReference type="SMART" id="SM00062"/>
    </source>
</evidence>
<comment type="similarity">
    <text evidence="2 4">Belongs to the bacterial solute-binding protein 3 family.</text>
</comment>
<protein>
    <submittedName>
        <fullName evidence="7">Transporter substrate-binding domain-containing protein</fullName>
    </submittedName>
</protein>
<feature type="chain" id="PRO_5045409862" evidence="5">
    <location>
        <begin position="22"/>
        <end position="256"/>
    </location>
</feature>
<evidence type="ECO:0000256" key="4">
    <source>
        <dbReference type="RuleBase" id="RU003744"/>
    </source>
</evidence>
<gene>
    <name evidence="7" type="ORF">QO034_17555</name>
</gene>
<evidence type="ECO:0000256" key="5">
    <source>
        <dbReference type="SAM" id="SignalP"/>
    </source>
</evidence>
<evidence type="ECO:0000313" key="8">
    <source>
        <dbReference type="Proteomes" id="UP001227126"/>
    </source>
</evidence>
<name>A0ABT7FIY7_9RHOB</name>
<proteinExistence type="inferred from homology"/>
<comment type="caution">
    <text evidence="7">The sequence shown here is derived from an EMBL/GenBank/DDBJ whole genome shotgun (WGS) entry which is preliminary data.</text>
</comment>
<dbReference type="EMBL" id="JASNJE010000026">
    <property type="protein sequence ID" value="MDK3074898.1"/>
    <property type="molecule type" value="Genomic_DNA"/>
</dbReference>
<evidence type="ECO:0000256" key="1">
    <source>
        <dbReference type="ARBA" id="ARBA00004196"/>
    </source>
</evidence>
<dbReference type="SMART" id="SM00062">
    <property type="entry name" value="PBPb"/>
    <property type="match status" value="1"/>
</dbReference>
<organism evidence="7 8">
    <name type="scientific">Sedimentitalea xiamensis</name>
    <dbReference type="NCBI Taxonomy" id="3050037"/>
    <lineage>
        <taxon>Bacteria</taxon>
        <taxon>Pseudomonadati</taxon>
        <taxon>Pseudomonadota</taxon>
        <taxon>Alphaproteobacteria</taxon>
        <taxon>Rhodobacterales</taxon>
        <taxon>Paracoccaceae</taxon>
        <taxon>Sedimentitalea</taxon>
    </lineage>
</organism>
<keyword evidence="3 5" id="KW-0732">Signal</keyword>
<feature type="domain" description="Solute-binding protein family 3/N-terminal" evidence="6">
    <location>
        <begin position="35"/>
        <end position="256"/>
    </location>
</feature>
<sequence>MKHWMTTIAAGAVCLSMTAAAQAQSALNEILDDGVLKVGTTGDWNPMSLRDPATNSYKGFDIDVMTELANDLGVTVEFVPADWKTLVNGVVAGKYHMTGSASISPPRMKVAGFSESYIAVEIYPFTTPDLAERFDGYDSINQPGVKVATTLGTTFEGLAREWFPEAEIKVVEAPARGFQEVLAGRAEVFITSNIEGATLEEKFGVVRVPGTEPRSPSPIAMLLPQADQVWINYVNNWVKLKQAQGFFDATKAKWGL</sequence>
<reference evidence="7 8" key="1">
    <citation type="submission" date="2023-05" db="EMBL/GenBank/DDBJ databases">
        <title>Sedimentitalea sp. nov. JM2-8.</title>
        <authorList>
            <person name="Huang J."/>
        </authorList>
    </citation>
    <scope>NUCLEOTIDE SEQUENCE [LARGE SCALE GENOMIC DNA]</scope>
    <source>
        <strain evidence="7 8">JM2-8</strain>
    </source>
</reference>
<evidence type="ECO:0000256" key="3">
    <source>
        <dbReference type="ARBA" id="ARBA00022729"/>
    </source>
</evidence>
<evidence type="ECO:0000313" key="7">
    <source>
        <dbReference type="EMBL" id="MDK3074898.1"/>
    </source>
</evidence>
<dbReference type="Proteomes" id="UP001227126">
    <property type="component" value="Unassembled WGS sequence"/>
</dbReference>
<dbReference type="PANTHER" id="PTHR35936">
    <property type="entry name" value="MEMBRANE-BOUND LYTIC MUREIN TRANSGLYCOSYLASE F"/>
    <property type="match status" value="1"/>
</dbReference>
<feature type="signal peptide" evidence="5">
    <location>
        <begin position="1"/>
        <end position="21"/>
    </location>
</feature>
<dbReference type="PANTHER" id="PTHR35936:SF19">
    <property type="entry name" value="AMINO-ACID-BINDING PROTEIN YXEM-RELATED"/>
    <property type="match status" value="1"/>
</dbReference>
<dbReference type="RefSeq" id="WP_284486825.1">
    <property type="nucleotide sequence ID" value="NZ_JASNJE010000026.1"/>
</dbReference>
<evidence type="ECO:0000256" key="2">
    <source>
        <dbReference type="ARBA" id="ARBA00010333"/>
    </source>
</evidence>